<feature type="compositionally biased region" description="Polar residues" evidence="1">
    <location>
        <begin position="1"/>
        <end position="19"/>
    </location>
</feature>
<dbReference type="STRING" id="1331007.AALB_3785"/>
<feature type="region of interest" description="Disordered" evidence="1">
    <location>
        <begin position="185"/>
        <end position="284"/>
    </location>
</feature>
<dbReference type="Proteomes" id="UP000014461">
    <property type="component" value="Unassembled WGS sequence"/>
</dbReference>
<feature type="compositionally biased region" description="Polar residues" evidence="1">
    <location>
        <begin position="255"/>
        <end position="269"/>
    </location>
</feature>
<accession>R9PQX3</accession>
<feature type="compositionally biased region" description="Basic and acidic residues" evidence="1">
    <location>
        <begin position="43"/>
        <end position="55"/>
    </location>
</feature>
<protein>
    <submittedName>
        <fullName evidence="2">SrpA-related protein</fullName>
    </submittedName>
</protein>
<dbReference type="InterPro" id="IPR021973">
    <property type="entry name" value="SprA-related"/>
</dbReference>
<reference evidence="2" key="1">
    <citation type="journal article" date="2013" name="Genome Announc.">
        <title>Draft Genome Sequence of Agarivorans albus Strain MKT 106T, an Agarolytic Marine Bacterium.</title>
        <authorList>
            <person name="Yasuike M."/>
            <person name="Nakamura Y."/>
            <person name="Kai W."/>
            <person name="Fujiwara A."/>
            <person name="Fukui Y."/>
            <person name="Satomi M."/>
            <person name="Sano M."/>
        </authorList>
    </citation>
    <scope>NUCLEOTIDE SEQUENCE [LARGE SCALE GENOMIC DNA]</scope>
</reference>
<comment type="caution">
    <text evidence="2">The sequence shown here is derived from an EMBL/GenBank/DDBJ whole genome shotgun (WGS) entry which is preliminary data.</text>
</comment>
<feature type="region of interest" description="Disordered" evidence="1">
    <location>
        <begin position="1"/>
        <end position="148"/>
    </location>
</feature>
<dbReference type="AlphaFoldDB" id="R9PQX3"/>
<evidence type="ECO:0000313" key="3">
    <source>
        <dbReference type="Proteomes" id="UP000014461"/>
    </source>
</evidence>
<proteinExistence type="predicted"/>
<dbReference type="Pfam" id="PF12118">
    <property type="entry name" value="SprA-related"/>
    <property type="match status" value="1"/>
</dbReference>
<organism evidence="2 3">
    <name type="scientific">Agarivorans albus MKT 106</name>
    <dbReference type="NCBI Taxonomy" id="1331007"/>
    <lineage>
        <taxon>Bacteria</taxon>
        <taxon>Pseudomonadati</taxon>
        <taxon>Pseudomonadota</taxon>
        <taxon>Gammaproteobacteria</taxon>
        <taxon>Alteromonadales</taxon>
        <taxon>Alteromonadaceae</taxon>
        <taxon>Agarivorans</taxon>
    </lineage>
</organism>
<sequence length="306" mass="33624">MNINVSLPNVFPNTLTPPTDSARRDNQLRQVIAQPKEVASFAKEPEVGAEKDRSKPQSTAQYPQVQEQQQAKINEREAQQGREQQGEQQGKQDEQKGSQDQSGSEQPSARQKGQNELSESEQKKVDELSARDQEVRTHEAQHQAVGGQYASAASFEFERGPDGKQYAVGGEVSIDVSEIPDDPQATIAKMEQVQRAALAPAEPSSQDRQVAAQAQQKAAEAQRELNHAQPPGLLASDEQPSAFGTIAVEGAEFEPTQQAREQQNAQALQQRYPDIAQQMAQRNQTIEQRYSSAAAFKPQSQLSLQA</sequence>
<feature type="compositionally biased region" description="Low complexity" evidence="1">
    <location>
        <begin position="206"/>
        <end position="219"/>
    </location>
</feature>
<dbReference type="EMBL" id="BARX01000032">
    <property type="protein sequence ID" value="GAD03705.1"/>
    <property type="molecule type" value="Genomic_DNA"/>
</dbReference>
<feature type="compositionally biased region" description="Low complexity" evidence="1">
    <location>
        <begin position="61"/>
        <end position="70"/>
    </location>
</feature>
<keyword evidence="3" id="KW-1185">Reference proteome</keyword>
<feature type="compositionally biased region" description="Basic and acidic residues" evidence="1">
    <location>
        <begin position="120"/>
        <end position="141"/>
    </location>
</feature>
<dbReference type="OrthoDB" id="9812722at2"/>
<dbReference type="RefSeq" id="WP_016403472.1">
    <property type="nucleotide sequence ID" value="NZ_BARX01000032.1"/>
</dbReference>
<evidence type="ECO:0000256" key="1">
    <source>
        <dbReference type="SAM" id="MobiDB-lite"/>
    </source>
</evidence>
<gene>
    <name evidence="2" type="ORF">AALB_3785</name>
</gene>
<evidence type="ECO:0000313" key="2">
    <source>
        <dbReference type="EMBL" id="GAD03705.1"/>
    </source>
</evidence>
<name>R9PQX3_AGAAL</name>
<feature type="compositionally biased region" description="Polar residues" evidence="1">
    <location>
        <begin position="107"/>
        <end position="117"/>
    </location>
</feature>